<protein>
    <submittedName>
        <fullName evidence="2">Uncharacterized protein</fullName>
    </submittedName>
</protein>
<keyword evidence="3" id="KW-1185">Reference proteome</keyword>
<organism evidence="2 3">
    <name type="scientific">Pelagibius litoralis</name>
    <dbReference type="NCBI Taxonomy" id="374515"/>
    <lineage>
        <taxon>Bacteria</taxon>
        <taxon>Pseudomonadati</taxon>
        <taxon>Pseudomonadota</taxon>
        <taxon>Alphaproteobacteria</taxon>
        <taxon>Rhodospirillales</taxon>
        <taxon>Rhodovibrionaceae</taxon>
        <taxon>Pelagibius</taxon>
    </lineage>
</organism>
<keyword evidence="1" id="KW-0472">Membrane</keyword>
<proteinExistence type="predicted"/>
<keyword evidence="1" id="KW-0812">Transmembrane</keyword>
<dbReference type="AlphaFoldDB" id="A0A967C2U3"/>
<comment type="caution">
    <text evidence="2">The sequence shown here is derived from an EMBL/GenBank/DDBJ whole genome shotgun (WGS) entry which is preliminary data.</text>
</comment>
<reference evidence="2" key="1">
    <citation type="submission" date="2020-03" db="EMBL/GenBank/DDBJ databases">
        <title>Genome of Pelagibius litoralis DSM 21314T.</title>
        <authorList>
            <person name="Wang G."/>
        </authorList>
    </citation>
    <scope>NUCLEOTIDE SEQUENCE</scope>
    <source>
        <strain evidence="2">DSM 21314</strain>
    </source>
</reference>
<keyword evidence="1" id="KW-1133">Transmembrane helix</keyword>
<evidence type="ECO:0000313" key="2">
    <source>
        <dbReference type="EMBL" id="NIA67110.1"/>
    </source>
</evidence>
<dbReference type="RefSeq" id="WP_167220395.1">
    <property type="nucleotide sequence ID" value="NZ_JAAQPH010000001.1"/>
</dbReference>
<gene>
    <name evidence="2" type="ORF">HBA54_00725</name>
</gene>
<accession>A0A967C2U3</accession>
<dbReference type="EMBL" id="JAAQPH010000001">
    <property type="protein sequence ID" value="NIA67110.1"/>
    <property type="molecule type" value="Genomic_DNA"/>
</dbReference>
<feature type="transmembrane region" description="Helical" evidence="1">
    <location>
        <begin position="29"/>
        <end position="50"/>
    </location>
</feature>
<evidence type="ECO:0000313" key="3">
    <source>
        <dbReference type="Proteomes" id="UP000761264"/>
    </source>
</evidence>
<name>A0A967C2U3_9PROT</name>
<dbReference type="Proteomes" id="UP000761264">
    <property type="component" value="Unassembled WGS sequence"/>
</dbReference>
<sequence length="90" mass="9321">MSTIQSPIHPQPFGGGAGFDDGAGLGRSLFLTLRWIVAVTALMALGVFAVQGLTSVEQPSAGAVDQIVTEQVPAGQTTFDGRGKWSGYAR</sequence>
<evidence type="ECO:0000256" key="1">
    <source>
        <dbReference type="SAM" id="Phobius"/>
    </source>
</evidence>